<dbReference type="Gene3D" id="2.60.300.12">
    <property type="entry name" value="HesB-like domain"/>
    <property type="match status" value="1"/>
</dbReference>
<accession>A0ABT9SEH2</accession>
<reference evidence="2 3" key="1">
    <citation type="submission" date="2023-07" db="EMBL/GenBank/DDBJ databases">
        <title>Sorghum-associated microbial communities from plants grown in Nebraska, USA.</title>
        <authorList>
            <person name="Schachtman D."/>
        </authorList>
    </citation>
    <scope>NUCLEOTIDE SEQUENCE [LARGE SCALE GENOMIC DNA]</scope>
    <source>
        <strain evidence="2 3">DS1607</strain>
    </source>
</reference>
<dbReference type="EMBL" id="JAUSRO010000021">
    <property type="protein sequence ID" value="MDP9902771.1"/>
    <property type="molecule type" value="Genomic_DNA"/>
</dbReference>
<protein>
    <submittedName>
        <fullName evidence="2">Iron-sulfur cluster assembly accessory protein</fullName>
    </submittedName>
</protein>
<name>A0ABT9SEH2_9BURK</name>
<dbReference type="Pfam" id="PF01521">
    <property type="entry name" value="Fe-S_biosyn"/>
    <property type="match status" value="1"/>
</dbReference>
<dbReference type="InterPro" id="IPR035903">
    <property type="entry name" value="HesB-like_dom_sf"/>
</dbReference>
<dbReference type="RefSeq" id="WP_307692505.1">
    <property type="nucleotide sequence ID" value="NZ_JAUSRO010000021.1"/>
</dbReference>
<dbReference type="SUPFAM" id="SSF89360">
    <property type="entry name" value="HesB-like domain"/>
    <property type="match status" value="1"/>
</dbReference>
<keyword evidence="3" id="KW-1185">Reference proteome</keyword>
<evidence type="ECO:0000313" key="2">
    <source>
        <dbReference type="EMBL" id="MDP9902771.1"/>
    </source>
</evidence>
<feature type="domain" description="Core" evidence="1">
    <location>
        <begin position="4"/>
        <end position="105"/>
    </location>
</feature>
<organism evidence="2 3">
    <name type="scientific">Variovorax ginsengisoli</name>
    <dbReference type="NCBI Taxonomy" id="363844"/>
    <lineage>
        <taxon>Bacteria</taxon>
        <taxon>Pseudomonadati</taxon>
        <taxon>Pseudomonadota</taxon>
        <taxon>Betaproteobacteria</taxon>
        <taxon>Burkholderiales</taxon>
        <taxon>Comamonadaceae</taxon>
        <taxon>Variovorax</taxon>
    </lineage>
</organism>
<comment type="caution">
    <text evidence="2">The sequence shown here is derived from an EMBL/GenBank/DDBJ whole genome shotgun (WGS) entry which is preliminary data.</text>
</comment>
<dbReference type="Proteomes" id="UP001226867">
    <property type="component" value="Unassembled WGS sequence"/>
</dbReference>
<sequence length="136" mass="13840">MLSSLTVTPAAEKFMRRIVRFSGLPAGAGFRLVVSAGGCSGYNAEFSAEGAPAPGEQTFVVNGDLRVFLPAESRLLLEGCTMDFADTPTKSGLTFVNPNQAACGCSTAETAAPPGMATISVSAIGRGRPVAPVLAS</sequence>
<gene>
    <name evidence="2" type="ORF">J2W36_005049</name>
</gene>
<evidence type="ECO:0000259" key="1">
    <source>
        <dbReference type="Pfam" id="PF01521"/>
    </source>
</evidence>
<dbReference type="InterPro" id="IPR000361">
    <property type="entry name" value="ATAP_core_dom"/>
</dbReference>
<evidence type="ECO:0000313" key="3">
    <source>
        <dbReference type="Proteomes" id="UP001226867"/>
    </source>
</evidence>
<proteinExistence type="predicted"/>